<dbReference type="InterPro" id="IPR003265">
    <property type="entry name" value="HhH-GPD_domain"/>
</dbReference>
<dbReference type="GO" id="GO:0006307">
    <property type="term" value="P:DNA alkylation repair"/>
    <property type="evidence" value="ECO:0007669"/>
    <property type="project" value="TreeGrafter"/>
</dbReference>
<dbReference type="SMART" id="SM00478">
    <property type="entry name" value="ENDO3c"/>
    <property type="match status" value="1"/>
</dbReference>
<dbReference type="Gene3D" id="1.10.1670.40">
    <property type="match status" value="1"/>
</dbReference>
<gene>
    <name evidence="5" type="ORF">AUR64_18035</name>
</gene>
<dbReference type="Pfam" id="PF00730">
    <property type="entry name" value="HhH-GPD"/>
    <property type="match status" value="1"/>
</dbReference>
<protein>
    <submittedName>
        <fullName evidence="5">3-methyladenine DNA glycosylase</fullName>
    </submittedName>
</protein>
<dbReference type="AlphaFoldDB" id="A0A0W1R676"/>
<sequence length="199" mass="22680">MAEEHDHLRETDLAPLVDEYGELELTPADDLFERFVVSIVNQLISTEAARTIRARLFEQFEVTPDAMLTAEADALREVGLSPQKVEYVKNVAAWFEENDVTRERFTEMSDAAVTRELTDIRGVGDWTAKMVLMFGLGREDVFPVEDLAVRRGMEDLFGELTRAEMRTLAEAWSPYRSIATLYVWQHYVDGNSNVDDIVA</sequence>
<evidence type="ECO:0000256" key="1">
    <source>
        <dbReference type="ARBA" id="ARBA00010817"/>
    </source>
</evidence>
<dbReference type="PROSITE" id="PS00516">
    <property type="entry name" value="ALKYLBASE_DNA_GLYCOS"/>
    <property type="match status" value="1"/>
</dbReference>
<dbReference type="Gene3D" id="1.10.340.30">
    <property type="entry name" value="Hypothetical protein, domain 2"/>
    <property type="match status" value="1"/>
</dbReference>
<dbReference type="EMBL" id="LOPU01000030">
    <property type="protein sequence ID" value="KTG08575.1"/>
    <property type="molecule type" value="Genomic_DNA"/>
</dbReference>
<keyword evidence="3" id="KW-0234">DNA repair</keyword>
<dbReference type="GO" id="GO:0043916">
    <property type="term" value="F:DNA-7-methylguanine glycosylase activity"/>
    <property type="evidence" value="ECO:0007669"/>
    <property type="project" value="TreeGrafter"/>
</dbReference>
<dbReference type="OrthoDB" id="8200at2157"/>
<dbReference type="GO" id="GO:0006285">
    <property type="term" value="P:base-excision repair, AP site formation"/>
    <property type="evidence" value="ECO:0007669"/>
    <property type="project" value="TreeGrafter"/>
</dbReference>
<accession>A0A0W1R676</accession>
<dbReference type="PANTHER" id="PTHR43003:SF5">
    <property type="entry name" value="DNA-3-METHYLADENINE GLYCOSYLASE"/>
    <property type="match status" value="1"/>
</dbReference>
<dbReference type="CDD" id="cd00056">
    <property type="entry name" value="ENDO3c"/>
    <property type="match status" value="1"/>
</dbReference>
<dbReference type="FunFam" id="1.10.340.30:FF:000004">
    <property type="entry name" value="DNA-3-methyladenine glycosylase II"/>
    <property type="match status" value="1"/>
</dbReference>
<dbReference type="PANTHER" id="PTHR43003">
    <property type="entry name" value="DNA-3-METHYLADENINE GLYCOSYLASE"/>
    <property type="match status" value="1"/>
</dbReference>
<reference evidence="5 6" key="1">
    <citation type="submission" date="2015-12" db="EMBL/GenBank/DDBJ databases">
        <title>Haloprofundus marisrubri gen. nov., sp. nov., an extremely halophilic archaeon isolated from the Discovery deep brine-seawater interface in the Red Sea.</title>
        <authorList>
            <person name="Zhang G."/>
            <person name="Stingl U."/>
            <person name="Rashid M."/>
        </authorList>
    </citation>
    <scope>NUCLEOTIDE SEQUENCE [LARGE SCALE GENOMIC DNA]</scope>
    <source>
        <strain evidence="5 6">SB9</strain>
    </source>
</reference>
<dbReference type="STRING" id="1514971.AUR64_18035"/>
<evidence type="ECO:0000259" key="4">
    <source>
        <dbReference type="SMART" id="SM00478"/>
    </source>
</evidence>
<dbReference type="Proteomes" id="UP000054387">
    <property type="component" value="Unassembled WGS sequence"/>
</dbReference>
<dbReference type="GO" id="GO:0032993">
    <property type="term" value="C:protein-DNA complex"/>
    <property type="evidence" value="ECO:0007669"/>
    <property type="project" value="TreeGrafter"/>
</dbReference>
<dbReference type="RefSeq" id="WP_058582859.1">
    <property type="nucleotide sequence ID" value="NZ_LOPU01000030.1"/>
</dbReference>
<keyword evidence="2" id="KW-0227">DNA damage</keyword>
<proteinExistence type="inferred from homology"/>
<dbReference type="SUPFAM" id="SSF48150">
    <property type="entry name" value="DNA-glycosylase"/>
    <property type="match status" value="1"/>
</dbReference>
<organism evidence="5 6">
    <name type="scientific">Haloprofundus marisrubri</name>
    <dbReference type="NCBI Taxonomy" id="1514971"/>
    <lineage>
        <taxon>Archaea</taxon>
        <taxon>Methanobacteriati</taxon>
        <taxon>Methanobacteriota</taxon>
        <taxon>Stenosarchaea group</taxon>
        <taxon>Halobacteria</taxon>
        <taxon>Halobacteriales</taxon>
        <taxon>Haloferacaceae</taxon>
        <taxon>Haloprofundus</taxon>
    </lineage>
</organism>
<evidence type="ECO:0000313" key="6">
    <source>
        <dbReference type="Proteomes" id="UP000054387"/>
    </source>
</evidence>
<evidence type="ECO:0000256" key="3">
    <source>
        <dbReference type="ARBA" id="ARBA00023204"/>
    </source>
</evidence>
<dbReference type="GO" id="GO:0032131">
    <property type="term" value="F:alkylated DNA binding"/>
    <property type="evidence" value="ECO:0007669"/>
    <property type="project" value="TreeGrafter"/>
</dbReference>
<evidence type="ECO:0000313" key="5">
    <source>
        <dbReference type="EMBL" id="KTG08575.1"/>
    </source>
</evidence>
<dbReference type="InterPro" id="IPR011257">
    <property type="entry name" value="DNA_glycosylase"/>
</dbReference>
<dbReference type="GO" id="GO:0008725">
    <property type="term" value="F:DNA-3-methyladenine glycosylase activity"/>
    <property type="evidence" value="ECO:0007669"/>
    <property type="project" value="TreeGrafter"/>
</dbReference>
<evidence type="ECO:0000256" key="2">
    <source>
        <dbReference type="ARBA" id="ARBA00022763"/>
    </source>
</evidence>
<feature type="domain" description="HhH-GPD" evidence="4">
    <location>
        <begin position="40"/>
        <end position="188"/>
    </location>
</feature>
<keyword evidence="6" id="KW-1185">Reference proteome</keyword>
<dbReference type="InterPro" id="IPR000035">
    <property type="entry name" value="Alkylbase_DNA_glycsylse_CS"/>
</dbReference>
<dbReference type="InterPro" id="IPR051912">
    <property type="entry name" value="Alkylbase_DNA_Glycosylase/TA"/>
</dbReference>
<name>A0A0W1R676_9EURY</name>
<comment type="similarity">
    <text evidence="1">Belongs to the alkylbase DNA glycosidase AlkA family.</text>
</comment>
<comment type="caution">
    <text evidence="5">The sequence shown here is derived from an EMBL/GenBank/DDBJ whole genome shotgun (WGS) entry which is preliminary data.</text>
</comment>